<dbReference type="InterPro" id="IPR010998">
    <property type="entry name" value="Integrase_recombinase_N"/>
</dbReference>
<dbReference type="Proteomes" id="UP001357223">
    <property type="component" value="Chromosome"/>
</dbReference>
<dbReference type="PROSITE" id="PS51898">
    <property type="entry name" value="TYR_RECOMBINASE"/>
    <property type="match status" value="1"/>
</dbReference>
<dbReference type="InterPro" id="IPR044068">
    <property type="entry name" value="CB"/>
</dbReference>
<dbReference type="InterPro" id="IPR050090">
    <property type="entry name" value="Tyrosine_recombinase_XerCD"/>
</dbReference>
<evidence type="ECO:0000313" key="8">
    <source>
        <dbReference type="Proteomes" id="UP001357223"/>
    </source>
</evidence>
<proteinExistence type="inferred from homology"/>
<organism evidence="7 8">
    <name type="scientific">Niallia oryzisoli</name>
    <dbReference type="NCBI Taxonomy" id="1737571"/>
    <lineage>
        <taxon>Bacteria</taxon>
        <taxon>Bacillati</taxon>
        <taxon>Bacillota</taxon>
        <taxon>Bacilli</taxon>
        <taxon>Bacillales</taxon>
        <taxon>Bacillaceae</taxon>
        <taxon>Niallia</taxon>
    </lineage>
</organism>
<reference evidence="7 8" key="1">
    <citation type="submission" date="2023-10" db="EMBL/GenBank/DDBJ databases">
        <title>Niallia locisalis sp.nov. isolated from a salt pond sample.</title>
        <authorList>
            <person name="Li X.-J."/>
            <person name="Dong L."/>
        </authorList>
    </citation>
    <scope>NUCLEOTIDE SEQUENCE [LARGE SCALE GENOMIC DNA]</scope>
    <source>
        <strain evidence="7 8">DSM 29761</strain>
    </source>
</reference>
<dbReference type="InterPro" id="IPR013762">
    <property type="entry name" value="Integrase-like_cat_sf"/>
</dbReference>
<keyword evidence="2 4" id="KW-0238">DNA-binding</keyword>
<dbReference type="Pfam" id="PF00589">
    <property type="entry name" value="Phage_integrase"/>
    <property type="match status" value="1"/>
</dbReference>
<name>A0ABZ2C5Z6_9BACI</name>
<dbReference type="InterPro" id="IPR002104">
    <property type="entry name" value="Integrase_catalytic"/>
</dbReference>
<protein>
    <submittedName>
        <fullName evidence="7">Tyrosine-type recombinase/integrase</fullName>
    </submittedName>
</protein>
<evidence type="ECO:0000256" key="4">
    <source>
        <dbReference type="PROSITE-ProRule" id="PRU01248"/>
    </source>
</evidence>
<dbReference type="PANTHER" id="PTHR30349">
    <property type="entry name" value="PHAGE INTEGRASE-RELATED"/>
    <property type="match status" value="1"/>
</dbReference>
<dbReference type="PANTHER" id="PTHR30349:SF41">
    <property type="entry name" value="INTEGRASE_RECOMBINASE PROTEIN MJ0367-RELATED"/>
    <property type="match status" value="1"/>
</dbReference>
<evidence type="ECO:0000259" key="5">
    <source>
        <dbReference type="PROSITE" id="PS51898"/>
    </source>
</evidence>
<dbReference type="Gene3D" id="1.10.443.10">
    <property type="entry name" value="Intergrase catalytic core"/>
    <property type="match status" value="1"/>
</dbReference>
<feature type="domain" description="Tyr recombinase" evidence="5">
    <location>
        <begin position="48"/>
        <end position="230"/>
    </location>
</feature>
<dbReference type="CDD" id="cd00397">
    <property type="entry name" value="DNA_BRE_C"/>
    <property type="match status" value="1"/>
</dbReference>
<gene>
    <name evidence="7" type="ORF">R4Z09_16030</name>
</gene>
<dbReference type="InterPro" id="IPR011010">
    <property type="entry name" value="DNA_brk_join_enz"/>
</dbReference>
<dbReference type="RefSeq" id="WP_338447756.1">
    <property type="nucleotide sequence ID" value="NZ_CP137640.1"/>
</dbReference>
<accession>A0ABZ2C5Z6</accession>
<evidence type="ECO:0000259" key="6">
    <source>
        <dbReference type="PROSITE" id="PS51900"/>
    </source>
</evidence>
<dbReference type="SUPFAM" id="SSF56349">
    <property type="entry name" value="DNA breaking-rejoining enzymes"/>
    <property type="match status" value="1"/>
</dbReference>
<keyword evidence="8" id="KW-1185">Reference proteome</keyword>
<keyword evidence="3" id="KW-0233">DNA recombination</keyword>
<feature type="domain" description="Core-binding (CB)" evidence="6">
    <location>
        <begin position="1"/>
        <end position="27"/>
    </location>
</feature>
<evidence type="ECO:0000256" key="1">
    <source>
        <dbReference type="ARBA" id="ARBA00008857"/>
    </source>
</evidence>
<dbReference type="EMBL" id="CP137640">
    <property type="protein sequence ID" value="WVX78821.1"/>
    <property type="molecule type" value="Genomic_DNA"/>
</dbReference>
<evidence type="ECO:0000313" key="7">
    <source>
        <dbReference type="EMBL" id="WVX78821.1"/>
    </source>
</evidence>
<evidence type="ECO:0000256" key="3">
    <source>
        <dbReference type="ARBA" id="ARBA00023172"/>
    </source>
</evidence>
<comment type="similarity">
    <text evidence="1">Belongs to the 'phage' integrase family.</text>
</comment>
<evidence type="ECO:0000256" key="2">
    <source>
        <dbReference type="ARBA" id="ARBA00023125"/>
    </source>
</evidence>
<dbReference type="PROSITE" id="PS51900">
    <property type="entry name" value="CB"/>
    <property type="match status" value="1"/>
</dbReference>
<sequence length="242" mass="28261">MFNDKGLAPTTANVRIRTMRAFLRYCYQEGWIEEPIHERFKPVKTPEDEIQAFTPAEVKALLNQSDDSRFVGFRDKVMIYVLLDTMVRISELLNMKRSNVDLKSGFIKLEPHETKTKRSRSVPISTKTIKLLEEYMKESEDFGSEYLFVTYDGRDILSNTWRRRLTELGEMAGISNKRVSPHTFRHTGALFYIMNGGDPFSLQKILGHSDMSMVRKYIQMTDSDVKRQHNSFSPLNSIFKRR</sequence>
<dbReference type="Gene3D" id="1.10.150.130">
    <property type="match status" value="1"/>
</dbReference>